<dbReference type="EMBL" id="BAABBX010000016">
    <property type="protein sequence ID" value="GAA4192864.1"/>
    <property type="molecule type" value="Genomic_DNA"/>
</dbReference>
<dbReference type="Proteomes" id="UP001500213">
    <property type="component" value="Unassembled WGS sequence"/>
</dbReference>
<feature type="region of interest" description="Disordered" evidence="1">
    <location>
        <begin position="1"/>
        <end position="20"/>
    </location>
</feature>
<sequence length="71" mass="8048">MTQHIKKHRPRTVPLPPGTHREIFTLSKSPGEKISVLCECPIGHDHPFENDDRIGPIEATPDAVEKAKTRW</sequence>
<accession>A0ABP8AY07</accession>
<proteinExistence type="predicted"/>
<evidence type="ECO:0000313" key="3">
    <source>
        <dbReference type="Proteomes" id="UP001500213"/>
    </source>
</evidence>
<feature type="region of interest" description="Disordered" evidence="1">
    <location>
        <begin position="47"/>
        <end position="71"/>
    </location>
</feature>
<comment type="caution">
    <text evidence="2">The sequence shown here is derived from an EMBL/GenBank/DDBJ whole genome shotgun (WGS) entry which is preliminary data.</text>
</comment>
<reference evidence="3" key="1">
    <citation type="journal article" date="2019" name="Int. J. Syst. Evol. Microbiol.">
        <title>The Global Catalogue of Microorganisms (GCM) 10K type strain sequencing project: providing services to taxonomists for standard genome sequencing and annotation.</title>
        <authorList>
            <consortium name="The Broad Institute Genomics Platform"/>
            <consortium name="The Broad Institute Genome Sequencing Center for Infectious Disease"/>
            <person name="Wu L."/>
            <person name="Ma J."/>
        </authorList>
    </citation>
    <scope>NUCLEOTIDE SEQUENCE [LARGE SCALE GENOMIC DNA]</scope>
    <source>
        <strain evidence="3">JCM 17593</strain>
    </source>
</reference>
<evidence type="ECO:0000256" key="1">
    <source>
        <dbReference type="SAM" id="MobiDB-lite"/>
    </source>
</evidence>
<evidence type="ECO:0000313" key="2">
    <source>
        <dbReference type="EMBL" id="GAA4192864.1"/>
    </source>
</evidence>
<organism evidence="2 3">
    <name type="scientific">Gryllotalpicola kribbensis</name>
    <dbReference type="NCBI Taxonomy" id="993084"/>
    <lineage>
        <taxon>Bacteria</taxon>
        <taxon>Bacillati</taxon>
        <taxon>Actinomycetota</taxon>
        <taxon>Actinomycetes</taxon>
        <taxon>Micrococcales</taxon>
        <taxon>Microbacteriaceae</taxon>
        <taxon>Gryllotalpicola</taxon>
    </lineage>
</organism>
<gene>
    <name evidence="2" type="ORF">GCM10022288_25790</name>
</gene>
<name>A0ABP8AY07_9MICO</name>
<dbReference type="RefSeq" id="WP_344777547.1">
    <property type="nucleotide sequence ID" value="NZ_BAABBX010000016.1"/>
</dbReference>
<keyword evidence="3" id="KW-1185">Reference proteome</keyword>
<feature type="compositionally biased region" description="Basic residues" evidence="1">
    <location>
        <begin position="1"/>
        <end position="11"/>
    </location>
</feature>
<protein>
    <submittedName>
        <fullName evidence="2">Uncharacterized protein</fullName>
    </submittedName>
</protein>